<dbReference type="PROSITE" id="PS50181">
    <property type="entry name" value="FBOX"/>
    <property type="match status" value="1"/>
</dbReference>
<evidence type="ECO:0000259" key="1">
    <source>
        <dbReference type="PROSITE" id="PS50181"/>
    </source>
</evidence>
<evidence type="ECO:0000313" key="2">
    <source>
        <dbReference type="EMBL" id="OQE15103.1"/>
    </source>
</evidence>
<protein>
    <recommendedName>
        <fullName evidence="1">F-box domain-containing protein</fullName>
    </recommendedName>
</protein>
<dbReference type="InterPro" id="IPR036047">
    <property type="entry name" value="F-box-like_dom_sf"/>
</dbReference>
<dbReference type="Proteomes" id="UP000191285">
    <property type="component" value="Unassembled WGS sequence"/>
</dbReference>
<dbReference type="InterPro" id="IPR001810">
    <property type="entry name" value="F-box_dom"/>
</dbReference>
<dbReference type="EMBL" id="MLKD01000030">
    <property type="protein sequence ID" value="OQE15103.1"/>
    <property type="molecule type" value="Genomic_DNA"/>
</dbReference>
<keyword evidence="3" id="KW-1185">Reference proteome</keyword>
<dbReference type="OrthoDB" id="4191831at2759"/>
<evidence type="ECO:0000313" key="3">
    <source>
        <dbReference type="Proteomes" id="UP000191285"/>
    </source>
</evidence>
<reference evidence="3" key="1">
    <citation type="journal article" date="2017" name="Nat. Microbiol.">
        <title>Global analysis of biosynthetic gene clusters reveals vast potential of secondary metabolite production in Penicillium species.</title>
        <authorList>
            <person name="Nielsen J.C."/>
            <person name="Grijseels S."/>
            <person name="Prigent S."/>
            <person name="Ji B."/>
            <person name="Dainat J."/>
            <person name="Nielsen K.F."/>
            <person name="Frisvad J.C."/>
            <person name="Workman M."/>
            <person name="Nielsen J."/>
        </authorList>
    </citation>
    <scope>NUCLEOTIDE SEQUENCE [LARGE SCALE GENOMIC DNA]</scope>
    <source>
        <strain evidence="3">IBT 24891</strain>
    </source>
</reference>
<dbReference type="SUPFAM" id="SSF81383">
    <property type="entry name" value="F-box domain"/>
    <property type="match status" value="1"/>
</dbReference>
<proteinExistence type="predicted"/>
<comment type="caution">
    <text evidence="2">The sequence shown here is derived from an EMBL/GenBank/DDBJ whole genome shotgun (WGS) entry which is preliminary data.</text>
</comment>
<feature type="domain" description="F-box" evidence="1">
    <location>
        <begin position="10"/>
        <end position="55"/>
    </location>
</feature>
<organism evidence="2 3">
    <name type="scientific">Penicillium steckii</name>
    <dbReference type="NCBI Taxonomy" id="303698"/>
    <lineage>
        <taxon>Eukaryota</taxon>
        <taxon>Fungi</taxon>
        <taxon>Dikarya</taxon>
        <taxon>Ascomycota</taxon>
        <taxon>Pezizomycotina</taxon>
        <taxon>Eurotiomycetes</taxon>
        <taxon>Eurotiomycetidae</taxon>
        <taxon>Eurotiales</taxon>
        <taxon>Aspergillaceae</taxon>
        <taxon>Penicillium</taxon>
    </lineage>
</organism>
<gene>
    <name evidence="2" type="ORF">PENSTE_c030G08643</name>
</gene>
<name>A0A1V6SNF1_9EURO</name>
<accession>A0A1V6SNF1</accession>
<dbReference type="Pfam" id="PF12937">
    <property type="entry name" value="F-box-like"/>
    <property type="match status" value="1"/>
</dbReference>
<dbReference type="AlphaFoldDB" id="A0A1V6SNF1"/>
<sequence>MESSLPIRLMTGISSCPVEVLHLIFSLLSPAEWHSLCLVNQKLREIAEPLLYSKIQWGWQDHTKPPPIIPFLRSVTKRPELASYVRSLKLEGKNRPRFGYWFPLFPIPVSETELESEIAFIQSTGVPYSDLWIHEIRKGVTDALLALLLAQLSNLRFLDMQPVFLQRTTFIGMVLKSAICDRGKYRLPDFHGLRDVSIIFREGWDIARVTEKFQETADLLPLFYLPNVEHLALSIRSQSVYKWPTEDLPGPPILKSLYLKSIREKHLSDIVPLARNLEKLTWKWYYDFDLKDDINKPVVDLDQIATALSLAPPNLTEIKIKAAVELGGHDIDHPGVRLKGSLQQLANLHQVKRLQIPFAFLVGFAEDTTKRLHDFLPRNIEILTLTYDLTEQDGQYETDIPEWDWEDEAIFELLQSWLKVWESCTPCLRGIRILQYPENGLGEWEPYLVDRLKLLSLQTGIQIDFALDEKE</sequence>